<organism evidence="2 3">
    <name type="scientific">Euplotes crassus</name>
    <dbReference type="NCBI Taxonomy" id="5936"/>
    <lineage>
        <taxon>Eukaryota</taxon>
        <taxon>Sar</taxon>
        <taxon>Alveolata</taxon>
        <taxon>Ciliophora</taxon>
        <taxon>Intramacronucleata</taxon>
        <taxon>Spirotrichea</taxon>
        <taxon>Hypotrichia</taxon>
        <taxon>Euplotida</taxon>
        <taxon>Euplotidae</taxon>
        <taxon>Moneuplotes</taxon>
    </lineage>
</organism>
<dbReference type="Proteomes" id="UP001295684">
    <property type="component" value="Unassembled WGS sequence"/>
</dbReference>
<dbReference type="AlphaFoldDB" id="A0AAD1Y7V1"/>
<proteinExistence type="predicted"/>
<reference evidence="2" key="1">
    <citation type="submission" date="2023-07" db="EMBL/GenBank/DDBJ databases">
        <authorList>
            <consortium name="AG Swart"/>
            <person name="Singh M."/>
            <person name="Singh A."/>
            <person name="Seah K."/>
            <person name="Emmerich C."/>
        </authorList>
    </citation>
    <scope>NUCLEOTIDE SEQUENCE</scope>
    <source>
        <strain evidence="2">DP1</strain>
    </source>
</reference>
<feature type="region of interest" description="Disordered" evidence="1">
    <location>
        <begin position="210"/>
        <end position="230"/>
    </location>
</feature>
<accession>A0AAD1Y7V1</accession>
<feature type="compositionally biased region" description="Basic and acidic residues" evidence="1">
    <location>
        <begin position="211"/>
        <end position="230"/>
    </location>
</feature>
<keyword evidence="3" id="KW-1185">Reference proteome</keyword>
<gene>
    <name evidence="2" type="ORF">ECRASSUSDP1_LOCUS27184</name>
</gene>
<evidence type="ECO:0000313" key="3">
    <source>
        <dbReference type="Proteomes" id="UP001295684"/>
    </source>
</evidence>
<evidence type="ECO:0000313" key="2">
    <source>
        <dbReference type="EMBL" id="CAI2385606.1"/>
    </source>
</evidence>
<dbReference type="EMBL" id="CAMPGE010028044">
    <property type="protein sequence ID" value="CAI2385606.1"/>
    <property type="molecule type" value="Genomic_DNA"/>
</dbReference>
<comment type="caution">
    <text evidence="2">The sequence shown here is derived from an EMBL/GenBank/DDBJ whole genome shotgun (WGS) entry which is preliminary data.</text>
</comment>
<name>A0AAD1Y7V1_EUPCR</name>
<sequence length="314" mass="36274">MVNLKVQKVQLPDLSIPSKGPSKKRSPNSKAAGKIFSKKQVSKKMKTKKNEDLKCDFLHNIRNGRKVNPVVPRFRINRGAGKVNPKELGLNKTSVMNARKGFNIPIMKNVTGKLFKKRIPRPPGISTKKKICSPYSQARLPSPGLRSNFKGLSPASRNIFTPKQVLSSISPAKYEVFTKDCTRQSSSRYETSEDSFEEEKQVKKVFMHRTVRQDKTQEQKTTRPKPRDTSRQLYDYLNDVNHRKDNETMKSPKMHRKQTNFFYEISKTIKGTYEQTVSRNNRSSRQYANVKNMKTYKKINLSFMDSTFENIVNE</sequence>
<feature type="region of interest" description="Disordered" evidence="1">
    <location>
        <begin position="1"/>
        <end position="42"/>
    </location>
</feature>
<protein>
    <submittedName>
        <fullName evidence="2">Uncharacterized protein</fullName>
    </submittedName>
</protein>
<evidence type="ECO:0000256" key="1">
    <source>
        <dbReference type="SAM" id="MobiDB-lite"/>
    </source>
</evidence>